<dbReference type="PANTHER" id="PTHR45138">
    <property type="entry name" value="REGULATORY COMPONENTS OF SENSORY TRANSDUCTION SYSTEM"/>
    <property type="match status" value="1"/>
</dbReference>
<gene>
    <name evidence="3" type="ORF">BJY16_007392</name>
</gene>
<keyword evidence="1" id="KW-0472">Membrane</keyword>
<proteinExistence type="predicted"/>
<dbReference type="InterPro" id="IPR029787">
    <property type="entry name" value="Nucleotide_cyclase"/>
</dbReference>
<dbReference type="NCBIfam" id="TIGR00254">
    <property type="entry name" value="GGDEF"/>
    <property type="match status" value="1"/>
</dbReference>
<dbReference type="Pfam" id="PF00990">
    <property type="entry name" value="GGDEF"/>
    <property type="match status" value="1"/>
</dbReference>
<comment type="caution">
    <text evidence="3">The sequence shown here is derived from an EMBL/GenBank/DDBJ whole genome shotgun (WGS) entry which is preliminary data.</text>
</comment>
<dbReference type="EMBL" id="JACHNB010000001">
    <property type="protein sequence ID" value="MBB4743933.1"/>
    <property type="molecule type" value="Genomic_DNA"/>
</dbReference>
<dbReference type="Proteomes" id="UP000546162">
    <property type="component" value="Unassembled WGS sequence"/>
</dbReference>
<feature type="transmembrane region" description="Helical" evidence="1">
    <location>
        <begin position="12"/>
        <end position="30"/>
    </location>
</feature>
<dbReference type="PROSITE" id="PS50887">
    <property type="entry name" value="GGDEF"/>
    <property type="match status" value="1"/>
</dbReference>
<dbReference type="InterPro" id="IPR000160">
    <property type="entry name" value="GGDEF_dom"/>
</dbReference>
<reference evidence="3 4" key="1">
    <citation type="submission" date="2020-08" db="EMBL/GenBank/DDBJ databases">
        <title>Sequencing the genomes of 1000 actinobacteria strains.</title>
        <authorList>
            <person name="Klenk H.-P."/>
        </authorList>
    </citation>
    <scope>NUCLEOTIDE SEQUENCE [LARGE SCALE GENOMIC DNA]</scope>
    <source>
        <strain evidence="3 4">DSM 45809</strain>
    </source>
</reference>
<evidence type="ECO:0000259" key="2">
    <source>
        <dbReference type="PROSITE" id="PS50887"/>
    </source>
</evidence>
<name>A0A7W7H4U0_9ACTN</name>
<dbReference type="PANTHER" id="PTHR45138:SF9">
    <property type="entry name" value="DIGUANYLATE CYCLASE DGCM-RELATED"/>
    <property type="match status" value="1"/>
</dbReference>
<keyword evidence="1" id="KW-1133">Transmembrane helix</keyword>
<dbReference type="SUPFAM" id="SSF55073">
    <property type="entry name" value="Nucleotide cyclase"/>
    <property type="match status" value="1"/>
</dbReference>
<feature type="transmembrane region" description="Helical" evidence="1">
    <location>
        <begin position="36"/>
        <end position="57"/>
    </location>
</feature>
<sequence length="214" mass="22210">MTGRIERSVSCGVLVVLVAEVLLVAGAVVADRVLGAVGPVLAALVPAHAAFVSALVARSRAEAAQARRDPVTGVFVRRVAEQFLDQASGELTVALVDGDDLHGVNQRFGHAGGDALLATLAERLCSVAGPGELVARLGGDEFVLISRRPPEQVQDALAAVLAAPMALFGRPFAVRFSAGVCRLTGGDHRRAFARADRLMYAAKRQGGGIVLASR</sequence>
<keyword evidence="4" id="KW-1185">Reference proteome</keyword>
<protein>
    <submittedName>
        <fullName evidence="3">Diguanylate cyclase (GGDEF)-like protein</fullName>
    </submittedName>
</protein>
<keyword evidence="1" id="KW-0812">Transmembrane</keyword>
<dbReference type="GO" id="GO:0052621">
    <property type="term" value="F:diguanylate cyclase activity"/>
    <property type="evidence" value="ECO:0007669"/>
    <property type="project" value="TreeGrafter"/>
</dbReference>
<dbReference type="CDD" id="cd01949">
    <property type="entry name" value="GGDEF"/>
    <property type="match status" value="1"/>
</dbReference>
<feature type="domain" description="GGDEF" evidence="2">
    <location>
        <begin position="89"/>
        <end position="214"/>
    </location>
</feature>
<dbReference type="GO" id="GO:0043709">
    <property type="term" value="P:cell adhesion involved in single-species biofilm formation"/>
    <property type="evidence" value="ECO:0007669"/>
    <property type="project" value="TreeGrafter"/>
</dbReference>
<dbReference type="RefSeq" id="WP_185044164.1">
    <property type="nucleotide sequence ID" value="NZ_BAABFG010000005.1"/>
</dbReference>
<evidence type="ECO:0000256" key="1">
    <source>
        <dbReference type="SAM" id="Phobius"/>
    </source>
</evidence>
<accession>A0A7W7H4U0</accession>
<evidence type="ECO:0000313" key="3">
    <source>
        <dbReference type="EMBL" id="MBB4743933.1"/>
    </source>
</evidence>
<dbReference type="GO" id="GO:0005886">
    <property type="term" value="C:plasma membrane"/>
    <property type="evidence" value="ECO:0007669"/>
    <property type="project" value="TreeGrafter"/>
</dbReference>
<dbReference type="AlphaFoldDB" id="A0A7W7H4U0"/>
<dbReference type="Gene3D" id="3.30.70.270">
    <property type="match status" value="1"/>
</dbReference>
<dbReference type="GO" id="GO:1902201">
    <property type="term" value="P:negative regulation of bacterial-type flagellum-dependent cell motility"/>
    <property type="evidence" value="ECO:0007669"/>
    <property type="project" value="TreeGrafter"/>
</dbReference>
<organism evidence="3 4">
    <name type="scientific">Actinoplanes octamycinicus</name>
    <dbReference type="NCBI Taxonomy" id="135948"/>
    <lineage>
        <taxon>Bacteria</taxon>
        <taxon>Bacillati</taxon>
        <taxon>Actinomycetota</taxon>
        <taxon>Actinomycetes</taxon>
        <taxon>Micromonosporales</taxon>
        <taxon>Micromonosporaceae</taxon>
        <taxon>Actinoplanes</taxon>
    </lineage>
</organism>
<dbReference type="SMART" id="SM00267">
    <property type="entry name" value="GGDEF"/>
    <property type="match status" value="1"/>
</dbReference>
<dbReference type="InterPro" id="IPR043128">
    <property type="entry name" value="Rev_trsase/Diguanyl_cyclase"/>
</dbReference>
<evidence type="ECO:0000313" key="4">
    <source>
        <dbReference type="Proteomes" id="UP000546162"/>
    </source>
</evidence>
<dbReference type="InterPro" id="IPR050469">
    <property type="entry name" value="Diguanylate_Cyclase"/>
</dbReference>